<dbReference type="PANTHER" id="PTHR14363">
    <property type="entry name" value="HEPARANASE-RELATED"/>
    <property type="match status" value="1"/>
</dbReference>
<evidence type="ECO:0000313" key="3">
    <source>
        <dbReference type="EMBL" id="CAG5080955.1"/>
    </source>
</evidence>
<comment type="similarity">
    <text evidence="1">Belongs to the glycosyl hydrolase 79 family.</text>
</comment>
<dbReference type="SUPFAM" id="SSF51445">
    <property type="entry name" value="(Trans)glycosidases"/>
    <property type="match status" value="1"/>
</dbReference>
<dbReference type="InterPro" id="IPR017853">
    <property type="entry name" value="GH"/>
</dbReference>
<feature type="chain" id="PRO_5046649199" evidence="2">
    <location>
        <begin position="17"/>
        <end position="498"/>
    </location>
</feature>
<dbReference type="Proteomes" id="UP001158576">
    <property type="component" value="Chromosome PAR"/>
</dbReference>
<dbReference type="Pfam" id="PF03662">
    <property type="entry name" value="Glyco_hydro_79n"/>
    <property type="match status" value="2"/>
</dbReference>
<dbReference type="InterPro" id="IPR005199">
    <property type="entry name" value="Glyco_hydro_79"/>
</dbReference>
<name>A0ABN7RUS8_OIKDI</name>
<keyword evidence="4" id="KW-1185">Reference proteome</keyword>
<protein>
    <submittedName>
        <fullName evidence="3">Oidioi.mRNA.OKI2018_I69.PAR.g9750.t1.cds</fullName>
    </submittedName>
</protein>
<dbReference type="PANTHER" id="PTHR14363:SF17">
    <property type="entry name" value="HEPARANASE-LIKE PROTEIN 3"/>
    <property type="match status" value="1"/>
</dbReference>
<evidence type="ECO:0000256" key="1">
    <source>
        <dbReference type="ARBA" id="ARBA00009800"/>
    </source>
</evidence>
<dbReference type="Gene3D" id="3.20.20.80">
    <property type="entry name" value="Glycosidases"/>
    <property type="match status" value="1"/>
</dbReference>
<evidence type="ECO:0000313" key="4">
    <source>
        <dbReference type="Proteomes" id="UP001158576"/>
    </source>
</evidence>
<keyword evidence="2" id="KW-0732">Signal</keyword>
<evidence type="ECO:0000256" key="2">
    <source>
        <dbReference type="SAM" id="SignalP"/>
    </source>
</evidence>
<reference evidence="3 4" key="1">
    <citation type="submission" date="2021-04" db="EMBL/GenBank/DDBJ databases">
        <authorList>
            <person name="Bliznina A."/>
        </authorList>
    </citation>
    <scope>NUCLEOTIDE SEQUENCE [LARGE SCALE GENOMIC DNA]</scope>
</reference>
<proteinExistence type="inferred from homology"/>
<gene>
    <name evidence="3" type="ORF">OKIOD_LOCUS1308</name>
</gene>
<dbReference type="EMBL" id="OU015568">
    <property type="protein sequence ID" value="CAG5080955.1"/>
    <property type="molecule type" value="Genomic_DNA"/>
</dbReference>
<organism evidence="3 4">
    <name type="scientific">Oikopleura dioica</name>
    <name type="common">Tunicate</name>
    <dbReference type="NCBI Taxonomy" id="34765"/>
    <lineage>
        <taxon>Eukaryota</taxon>
        <taxon>Metazoa</taxon>
        <taxon>Chordata</taxon>
        <taxon>Tunicata</taxon>
        <taxon>Appendicularia</taxon>
        <taxon>Copelata</taxon>
        <taxon>Oikopleuridae</taxon>
        <taxon>Oikopleura</taxon>
    </lineage>
</organism>
<sequence>MALLPVFLNVTSTVLHVLPSEKHSYTCQTLDFWPSEKCDYGNCSWVEMGLMDLDFEDELLNNATKMLGNESLLRVGGTLCDHVEVDTADRSTTWGSCTCPDPNDPTDPLCYFPWVGHGYPDGSFSGFGKACLPGGRFDILMDFAERNKKKLVFDLSAEFGRTLVGPTIWEGDWDSANARALFEYIKNQGKEDLFYGFELGNEVWGVKTGDAHFTPENAAKDYALLRKELDEVFGPGRMKILTLSGNWEYIFMTEFIEKYDGWDGVAWHWYPLGAGRSDEVIPNVNNENFTLTEIKERLEIVNLWQRQHGRDKELWMGETGGAFNSGQNTTTNRFMSHRWYLDQLGIFAQYKHDAYCRQTLIGGNYGLLQRTNGENSINPDFWGTVLFNSLMGEFVHDVLHSGDEKLHLYAHQNKKNETVLLAINFNRDEPIEIKNINGLFDLEVDIWKMSSPDDQSSVVFLNGNELPLTNTVDPTEMFVTKTLPVQIPAKSYAFIRFS</sequence>
<accession>A0ABN7RUS8</accession>
<feature type="signal peptide" evidence="2">
    <location>
        <begin position="1"/>
        <end position="16"/>
    </location>
</feature>